<protein>
    <submittedName>
        <fullName evidence="2">Cold shock protein CspA</fullName>
    </submittedName>
</protein>
<dbReference type="InterPro" id="IPR011129">
    <property type="entry name" value="CSD"/>
</dbReference>
<reference evidence="2" key="1">
    <citation type="submission" date="2018-10" db="EMBL/GenBank/DDBJ databases">
        <authorList>
            <person name="Gruber-Vodicka H."/>
            <person name="Jaeckle O."/>
        </authorList>
    </citation>
    <scope>NUCLEOTIDE SEQUENCE</scope>
</reference>
<dbReference type="GO" id="GO:0003676">
    <property type="term" value="F:nucleic acid binding"/>
    <property type="evidence" value="ECO:0007669"/>
    <property type="project" value="InterPro"/>
</dbReference>
<organism evidence="2">
    <name type="scientific">invertebrate metagenome</name>
    <dbReference type="NCBI Taxonomy" id="1711999"/>
    <lineage>
        <taxon>unclassified sequences</taxon>
        <taxon>metagenomes</taxon>
        <taxon>organismal metagenomes</taxon>
    </lineage>
</organism>
<evidence type="ECO:0000259" key="1">
    <source>
        <dbReference type="PROSITE" id="PS51857"/>
    </source>
</evidence>
<dbReference type="PROSITE" id="PS51857">
    <property type="entry name" value="CSD_2"/>
    <property type="match status" value="2"/>
</dbReference>
<dbReference type="InterPro" id="IPR050181">
    <property type="entry name" value="Cold_shock_domain"/>
</dbReference>
<dbReference type="AlphaFoldDB" id="A0A484H763"/>
<dbReference type="PRINTS" id="PR00050">
    <property type="entry name" value="COLDSHOCK"/>
</dbReference>
<dbReference type="Pfam" id="PF00313">
    <property type="entry name" value="CSD"/>
    <property type="match status" value="2"/>
</dbReference>
<accession>A0A484H763</accession>
<dbReference type="InterPro" id="IPR002059">
    <property type="entry name" value="CSP_DNA-bd"/>
</dbReference>
<dbReference type="EMBL" id="LR026963">
    <property type="protein sequence ID" value="VBB69400.1"/>
    <property type="molecule type" value="Genomic_DNA"/>
</dbReference>
<dbReference type="InterPro" id="IPR012340">
    <property type="entry name" value="NA-bd_OB-fold"/>
</dbReference>
<sequence>MPRATVKWFNPAKGFGFVTPSDGGPDAFLHISAVEQAGLTALPEGTVIDCYVAKGKKGPQVEMIKEVVKMGASNSTSGEVIEGTVKFYNGEKGFGFVSPDDGGKDIFVGNRVIERAGLSMLEAGQRVRLTIRVGQKGPMADSVSLL</sequence>
<feature type="domain" description="CSD" evidence="1">
    <location>
        <begin position="1"/>
        <end position="69"/>
    </location>
</feature>
<proteinExistence type="predicted"/>
<dbReference type="Gene3D" id="2.40.50.140">
    <property type="entry name" value="Nucleic acid-binding proteins"/>
    <property type="match status" value="2"/>
</dbReference>
<name>A0A484H763_9ZZZZ</name>
<gene>
    <name evidence="2" type="ORF">RIEGSTA812A_PEG_873</name>
</gene>
<dbReference type="SMART" id="SM00357">
    <property type="entry name" value="CSP"/>
    <property type="match status" value="2"/>
</dbReference>
<dbReference type="CDD" id="cd04458">
    <property type="entry name" value="CSP_CDS"/>
    <property type="match status" value="2"/>
</dbReference>
<dbReference type="SUPFAM" id="SSF50249">
    <property type="entry name" value="Nucleic acid-binding proteins"/>
    <property type="match status" value="2"/>
</dbReference>
<feature type="domain" description="CSD" evidence="1">
    <location>
        <begin position="80"/>
        <end position="145"/>
    </location>
</feature>
<evidence type="ECO:0000313" key="2">
    <source>
        <dbReference type="EMBL" id="VBB69400.1"/>
    </source>
</evidence>
<dbReference type="PANTHER" id="PTHR11544">
    <property type="entry name" value="COLD SHOCK DOMAIN CONTAINING PROTEINS"/>
    <property type="match status" value="1"/>
</dbReference>